<gene>
    <name evidence="1" type="ORF">ACFPZN_00545</name>
</gene>
<dbReference type="EMBL" id="JBHSON010000001">
    <property type="protein sequence ID" value="MFC5744093.1"/>
    <property type="molecule type" value="Genomic_DNA"/>
</dbReference>
<organism evidence="1 2">
    <name type="scientific">Actinomadura rugatobispora</name>
    <dbReference type="NCBI Taxonomy" id="1994"/>
    <lineage>
        <taxon>Bacteria</taxon>
        <taxon>Bacillati</taxon>
        <taxon>Actinomycetota</taxon>
        <taxon>Actinomycetes</taxon>
        <taxon>Streptosporangiales</taxon>
        <taxon>Thermomonosporaceae</taxon>
        <taxon>Actinomadura</taxon>
    </lineage>
</organism>
<evidence type="ECO:0000313" key="1">
    <source>
        <dbReference type="EMBL" id="MFC5744093.1"/>
    </source>
</evidence>
<accession>A0ABW0ZNM6</accession>
<sequence length="156" mass="17596">MTQTTATEEAKAGLRRAFPGWSIIHTNQGNWWAIRLPVVDRATGWPEQHPVSEVEADTPDELRNRLNRLAMTDAEILRELGQALADAGWRVEVRTHELPVRLRVVHPSLPEVGDTVRVASDEPWFRSSTGAHMARCDDLQGAVDYIEREWLLKGAP</sequence>
<reference evidence="2" key="1">
    <citation type="journal article" date="2019" name="Int. J. Syst. Evol. Microbiol.">
        <title>The Global Catalogue of Microorganisms (GCM) 10K type strain sequencing project: providing services to taxonomists for standard genome sequencing and annotation.</title>
        <authorList>
            <consortium name="The Broad Institute Genomics Platform"/>
            <consortium name="The Broad Institute Genome Sequencing Center for Infectious Disease"/>
            <person name="Wu L."/>
            <person name="Ma J."/>
        </authorList>
    </citation>
    <scope>NUCLEOTIDE SEQUENCE [LARGE SCALE GENOMIC DNA]</scope>
    <source>
        <strain evidence="2">KCTC 42087</strain>
    </source>
</reference>
<proteinExistence type="predicted"/>
<dbReference type="Proteomes" id="UP001596074">
    <property type="component" value="Unassembled WGS sequence"/>
</dbReference>
<dbReference type="RefSeq" id="WP_378278944.1">
    <property type="nucleotide sequence ID" value="NZ_JBHSON010000001.1"/>
</dbReference>
<name>A0ABW0ZNM6_9ACTN</name>
<keyword evidence="2" id="KW-1185">Reference proteome</keyword>
<comment type="caution">
    <text evidence="1">The sequence shown here is derived from an EMBL/GenBank/DDBJ whole genome shotgun (WGS) entry which is preliminary data.</text>
</comment>
<protein>
    <submittedName>
        <fullName evidence="1">Uncharacterized protein</fullName>
    </submittedName>
</protein>
<evidence type="ECO:0000313" key="2">
    <source>
        <dbReference type="Proteomes" id="UP001596074"/>
    </source>
</evidence>